<dbReference type="EMBL" id="SNRW01012739">
    <property type="protein sequence ID" value="KAA6373453.1"/>
    <property type="molecule type" value="Genomic_DNA"/>
</dbReference>
<name>A0A5J4USV9_9EUKA</name>
<evidence type="ECO:0000313" key="1">
    <source>
        <dbReference type="EMBL" id="KAA6373453.1"/>
    </source>
</evidence>
<reference evidence="1 2" key="1">
    <citation type="submission" date="2019-03" db="EMBL/GenBank/DDBJ databases">
        <title>Single cell metagenomics reveals metabolic interactions within the superorganism composed of flagellate Streblomastix strix and complex community of Bacteroidetes bacteria on its surface.</title>
        <authorList>
            <person name="Treitli S.C."/>
            <person name="Kolisko M."/>
            <person name="Husnik F."/>
            <person name="Keeling P."/>
            <person name="Hampl V."/>
        </authorList>
    </citation>
    <scope>NUCLEOTIDE SEQUENCE [LARGE SCALE GENOMIC DNA]</scope>
    <source>
        <strain evidence="1">ST1C</strain>
    </source>
</reference>
<organism evidence="1 2">
    <name type="scientific">Streblomastix strix</name>
    <dbReference type="NCBI Taxonomy" id="222440"/>
    <lineage>
        <taxon>Eukaryota</taxon>
        <taxon>Metamonada</taxon>
        <taxon>Preaxostyla</taxon>
        <taxon>Oxymonadida</taxon>
        <taxon>Streblomastigidae</taxon>
        <taxon>Streblomastix</taxon>
    </lineage>
</organism>
<comment type="caution">
    <text evidence="1">The sequence shown here is derived from an EMBL/GenBank/DDBJ whole genome shotgun (WGS) entry which is preliminary data.</text>
</comment>
<proteinExistence type="predicted"/>
<sequence length="409" mass="45382">MLDKKLNISDQIDVYNKQADDAPLLLKLDKTQLIDAYSKTEDDALLDDKLNISDQIDAYSKIEDDALLNDNLNISNQIDAYSKIEDDALLLLKADKTEMDNFVDLTSTQTITGQKQFVIVSVSRISKQNKNDSSIFLIDGGDMLVSSLLSQPQLQEVRDIASDYSNGYVFATTDEMKTWMEDYENVAKLAIGDNLYIVDKQVMDYWWDDTGLRALETELPDMRNVMAILGTATGGDNAIIDLSFGGNTLILAKNSSFISINYNETITGQKTFNTNIHSVGVMVQNYGNNLVVCADGAYSKGEDDALLLMKADKTELIDAYNKTEVDPLLDNKLNVIDQIAAYSKTQDDALLLLKADKTQLIYTYLKGEADNLLSTKANSGVSYSKGEDDALLSLKANQSKLIQKQKLII</sequence>
<dbReference type="Proteomes" id="UP000324800">
    <property type="component" value="Unassembled WGS sequence"/>
</dbReference>
<evidence type="ECO:0000313" key="2">
    <source>
        <dbReference type="Proteomes" id="UP000324800"/>
    </source>
</evidence>
<gene>
    <name evidence="1" type="ORF">EZS28_031020</name>
</gene>
<accession>A0A5J4USV9</accession>
<protein>
    <submittedName>
        <fullName evidence="1">Uncharacterized protein</fullName>
    </submittedName>
</protein>
<dbReference type="AlphaFoldDB" id="A0A5J4USV9"/>